<dbReference type="InterPro" id="IPR055348">
    <property type="entry name" value="DctQ"/>
</dbReference>
<evidence type="ECO:0000256" key="9">
    <source>
        <dbReference type="RuleBase" id="RU369079"/>
    </source>
</evidence>
<feature type="transmembrane region" description="Helical" evidence="9">
    <location>
        <begin position="53"/>
        <end position="71"/>
    </location>
</feature>
<feature type="transmembrane region" description="Helical" evidence="9">
    <location>
        <begin position="134"/>
        <end position="154"/>
    </location>
</feature>
<proteinExistence type="inferred from homology"/>
<sequence>MSFLLKLSKLIDWINERVGRSVMWLVLVAVVISAGNALVRKLFNMSSNAFLEIQWYLFAAIFMLAAGYTFLRNEHVRIDVFAGRLSPRGQNVIDVIGILLFMLPMAVLILWLSWPIVMNSIQSGEMSANPGGLIRWPVKVLLPIGLALLILQALSELIKRVAFLMGRGPNPLAKPGGPSAEEELAAAIKQQKAGGQQ</sequence>
<evidence type="ECO:0000256" key="7">
    <source>
        <dbReference type="ARBA" id="ARBA00023136"/>
    </source>
</evidence>
<keyword evidence="3" id="KW-1003">Cell membrane</keyword>
<dbReference type="PANTHER" id="PTHR35011">
    <property type="entry name" value="2,3-DIKETO-L-GULONATE TRAP TRANSPORTER SMALL PERMEASE PROTEIN YIAM"/>
    <property type="match status" value="1"/>
</dbReference>
<keyword evidence="4 9" id="KW-0997">Cell inner membrane</keyword>
<organism evidence="11 12">
    <name type="scientific">Pseudothauera rhizosphaerae</name>
    <dbReference type="NCBI Taxonomy" id="2565932"/>
    <lineage>
        <taxon>Bacteria</taxon>
        <taxon>Pseudomonadati</taxon>
        <taxon>Pseudomonadota</taxon>
        <taxon>Betaproteobacteria</taxon>
        <taxon>Rhodocyclales</taxon>
        <taxon>Zoogloeaceae</taxon>
        <taxon>Pseudothauera</taxon>
    </lineage>
</organism>
<evidence type="ECO:0000256" key="6">
    <source>
        <dbReference type="ARBA" id="ARBA00022989"/>
    </source>
</evidence>
<evidence type="ECO:0000256" key="1">
    <source>
        <dbReference type="ARBA" id="ARBA00004429"/>
    </source>
</evidence>
<evidence type="ECO:0000256" key="8">
    <source>
        <dbReference type="ARBA" id="ARBA00038436"/>
    </source>
</evidence>
<dbReference type="GO" id="GO:0022857">
    <property type="term" value="F:transmembrane transporter activity"/>
    <property type="evidence" value="ECO:0007669"/>
    <property type="project" value="UniProtKB-UniRule"/>
</dbReference>
<dbReference type="Pfam" id="PF04290">
    <property type="entry name" value="DctQ"/>
    <property type="match status" value="1"/>
</dbReference>
<evidence type="ECO:0000256" key="4">
    <source>
        <dbReference type="ARBA" id="ARBA00022519"/>
    </source>
</evidence>
<evidence type="ECO:0000259" key="10">
    <source>
        <dbReference type="Pfam" id="PF04290"/>
    </source>
</evidence>
<comment type="subcellular location">
    <subcellularLocation>
        <location evidence="1 9">Cell inner membrane</location>
        <topology evidence="1 9">Multi-pass membrane protein</topology>
    </subcellularLocation>
</comment>
<protein>
    <recommendedName>
        <fullName evidence="9">TRAP transporter small permease protein</fullName>
    </recommendedName>
</protein>
<comment type="similarity">
    <text evidence="8 9">Belongs to the TRAP transporter small permease family.</text>
</comment>
<dbReference type="RefSeq" id="WP_136385443.1">
    <property type="nucleotide sequence ID" value="NZ_SSOD01000009.1"/>
</dbReference>
<dbReference type="PANTHER" id="PTHR35011:SF4">
    <property type="entry name" value="SLL1102 PROTEIN"/>
    <property type="match status" value="1"/>
</dbReference>
<evidence type="ECO:0000256" key="2">
    <source>
        <dbReference type="ARBA" id="ARBA00022448"/>
    </source>
</evidence>
<accession>A0A4S4AQJ4</accession>
<name>A0A4S4AQJ4_9RHOO</name>
<feature type="transmembrane region" description="Helical" evidence="9">
    <location>
        <begin position="21"/>
        <end position="38"/>
    </location>
</feature>
<keyword evidence="6 9" id="KW-1133">Transmembrane helix</keyword>
<dbReference type="InterPro" id="IPR007387">
    <property type="entry name" value="TRAP_DctQ"/>
</dbReference>
<gene>
    <name evidence="11" type="ORF">E6O51_13135</name>
</gene>
<evidence type="ECO:0000313" key="12">
    <source>
        <dbReference type="Proteomes" id="UP000307956"/>
    </source>
</evidence>
<keyword evidence="12" id="KW-1185">Reference proteome</keyword>
<comment type="caution">
    <text evidence="11">The sequence shown here is derived from an EMBL/GenBank/DDBJ whole genome shotgun (WGS) entry which is preliminary data.</text>
</comment>
<keyword evidence="5 9" id="KW-0812">Transmembrane</keyword>
<evidence type="ECO:0000313" key="11">
    <source>
        <dbReference type="EMBL" id="THF60714.1"/>
    </source>
</evidence>
<dbReference type="GO" id="GO:0005886">
    <property type="term" value="C:plasma membrane"/>
    <property type="evidence" value="ECO:0007669"/>
    <property type="project" value="UniProtKB-SubCell"/>
</dbReference>
<dbReference type="EMBL" id="SSOD01000009">
    <property type="protein sequence ID" value="THF60714.1"/>
    <property type="molecule type" value="Genomic_DNA"/>
</dbReference>
<dbReference type="Proteomes" id="UP000307956">
    <property type="component" value="Unassembled WGS sequence"/>
</dbReference>
<feature type="transmembrane region" description="Helical" evidence="9">
    <location>
        <begin position="92"/>
        <end position="114"/>
    </location>
</feature>
<comment type="function">
    <text evidence="9">Part of the tripartite ATP-independent periplasmic (TRAP) transport system.</text>
</comment>
<keyword evidence="2 9" id="KW-0813">Transport</keyword>
<dbReference type="OrthoDB" id="9795655at2"/>
<keyword evidence="7 9" id="KW-0472">Membrane</keyword>
<evidence type="ECO:0000256" key="5">
    <source>
        <dbReference type="ARBA" id="ARBA00022692"/>
    </source>
</evidence>
<reference evidence="11 12" key="1">
    <citation type="submission" date="2019-04" db="EMBL/GenBank/DDBJ databases">
        <title>Azoarcus rhizosphaerae sp. nov. isolated from rhizosphere of Ficus religiosa.</title>
        <authorList>
            <person name="Lin S.-Y."/>
            <person name="Hameed A."/>
            <person name="Hsu Y.-H."/>
            <person name="Young C.-C."/>
        </authorList>
    </citation>
    <scope>NUCLEOTIDE SEQUENCE [LARGE SCALE GENOMIC DNA]</scope>
    <source>
        <strain evidence="11 12">CC-YHH848</strain>
    </source>
</reference>
<dbReference type="AlphaFoldDB" id="A0A4S4AQJ4"/>
<evidence type="ECO:0000256" key="3">
    <source>
        <dbReference type="ARBA" id="ARBA00022475"/>
    </source>
</evidence>
<feature type="domain" description="Tripartite ATP-independent periplasmic transporters DctQ component" evidence="10">
    <location>
        <begin position="31"/>
        <end position="161"/>
    </location>
</feature>
<comment type="subunit">
    <text evidence="9">The complex comprises the extracytoplasmic solute receptor protein and the two transmembrane proteins.</text>
</comment>